<organism evidence="3 4">
    <name type="scientific">Saitozyma podzolica</name>
    <dbReference type="NCBI Taxonomy" id="1890683"/>
    <lineage>
        <taxon>Eukaryota</taxon>
        <taxon>Fungi</taxon>
        <taxon>Dikarya</taxon>
        <taxon>Basidiomycota</taxon>
        <taxon>Agaricomycotina</taxon>
        <taxon>Tremellomycetes</taxon>
        <taxon>Tremellales</taxon>
        <taxon>Trimorphomycetaceae</taxon>
        <taxon>Saitozyma</taxon>
    </lineage>
</organism>
<evidence type="ECO:0000256" key="1">
    <source>
        <dbReference type="SAM" id="MobiDB-lite"/>
    </source>
</evidence>
<feature type="compositionally biased region" description="Polar residues" evidence="1">
    <location>
        <begin position="21"/>
        <end position="34"/>
    </location>
</feature>
<dbReference type="Gene3D" id="1.10.10.60">
    <property type="entry name" value="Homeodomain-like"/>
    <property type="match status" value="1"/>
</dbReference>
<dbReference type="InterPro" id="IPR009057">
    <property type="entry name" value="Homeodomain-like_sf"/>
</dbReference>
<gene>
    <name evidence="3" type="ORF">EHS25_006025</name>
</gene>
<dbReference type="Proteomes" id="UP000279259">
    <property type="component" value="Unassembled WGS sequence"/>
</dbReference>
<comment type="caution">
    <text evidence="3">The sequence shown here is derived from an EMBL/GenBank/DDBJ whole genome shotgun (WGS) entry which is preliminary data.</text>
</comment>
<dbReference type="EMBL" id="RSCD01000027">
    <property type="protein sequence ID" value="RSH82315.1"/>
    <property type="molecule type" value="Genomic_DNA"/>
</dbReference>
<protein>
    <recommendedName>
        <fullName evidence="2">Myb-like domain-containing protein</fullName>
    </recommendedName>
</protein>
<dbReference type="InterPro" id="IPR001005">
    <property type="entry name" value="SANT/Myb"/>
</dbReference>
<name>A0A427XU95_9TREE</name>
<evidence type="ECO:0000313" key="4">
    <source>
        <dbReference type="Proteomes" id="UP000279259"/>
    </source>
</evidence>
<accession>A0A427XU95</accession>
<evidence type="ECO:0000259" key="2">
    <source>
        <dbReference type="PROSITE" id="PS50090"/>
    </source>
</evidence>
<feature type="region of interest" description="Disordered" evidence="1">
    <location>
        <begin position="1"/>
        <end position="61"/>
    </location>
</feature>
<sequence>MPIKRELSTSPTPPSTPPTPANSSKTGKSATTPKSKGKPRSSVTPSPKKRAVGDSPKKMGAWSGDELKALYNIMCPKRTGVEWEDVAAQIAGRDVKACMNKWARMQNKIQQAVEALGE</sequence>
<keyword evidence="4" id="KW-1185">Reference proteome</keyword>
<dbReference type="OrthoDB" id="272624at2759"/>
<dbReference type="PROSITE" id="PS50090">
    <property type="entry name" value="MYB_LIKE"/>
    <property type="match status" value="1"/>
</dbReference>
<dbReference type="SUPFAM" id="SSF46689">
    <property type="entry name" value="Homeodomain-like"/>
    <property type="match status" value="1"/>
</dbReference>
<proteinExistence type="predicted"/>
<feature type="compositionally biased region" description="Pro residues" evidence="1">
    <location>
        <begin position="11"/>
        <end position="20"/>
    </location>
</feature>
<dbReference type="AlphaFoldDB" id="A0A427XU95"/>
<reference evidence="3 4" key="1">
    <citation type="submission" date="2018-11" db="EMBL/GenBank/DDBJ databases">
        <title>Genome sequence of Saitozyma podzolica DSM 27192.</title>
        <authorList>
            <person name="Aliyu H."/>
            <person name="Gorte O."/>
            <person name="Ochsenreither K."/>
        </authorList>
    </citation>
    <scope>NUCLEOTIDE SEQUENCE [LARGE SCALE GENOMIC DNA]</scope>
    <source>
        <strain evidence="3 4">DSM 27192</strain>
    </source>
</reference>
<evidence type="ECO:0000313" key="3">
    <source>
        <dbReference type="EMBL" id="RSH82315.1"/>
    </source>
</evidence>
<feature type="domain" description="Myb-like" evidence="2">
    <location>
        <begin position="54"/>
        <end position="106"/>
    </location>
</feature>